<dbReference type="PANTHER" id="PTHR11727">
    <property type="entry name" value="DIMETHYLADENOSINE TRANSFERASE"/>
    <property type="match status" value="1"/>
</dbReference>
<dbReference type="PROSITE" id="PS51689">
    <property type="entry name" value="SAM_RNA_A_N6_MT"/>
    <property type="match status" value="1"/>
</dbReference>
<dbReference type="SUPFAM" id="SSF53335">
    <property type="entry name" value="S-adenosyl-L-methionine-dependent methyltransferases"/>
    <property type="match status" value="1"/>
</dbReference>
<dbReference type="InterPro" id="IPR001737">
    <property type="entry name" value="KsgA/Erm"/>
</dbReference>
<evidence type="ECO:0008006" key="6">
    <source>
        <dbReference type="Google" id="ProtNLM"/>
    </source>
</evidence>
<dbReference type="Pfam" id="PF00398">
    <property type="entry name" value="RrnaAD"/>
    <property type="match status" value="1"/>
</dbReference>
<protein>
    <recommendedName>
        <fullName evidence="6">Ribosomal RNA adenine methylase transferase N-terminal domain-containing protein</fullName>
    </recommendedName>
</protein>
<evidence type="ECO:0000256" key="4">
    <source>
        <dbReference type="ARBA" id="ARBA00022884"/>
    </source>
</evidence>
<evidence type="ECO:0000256" key="3">
    <source>
        <dbReference type="ARBA" id="ARBA00022691"/>
    </source>
</evidence>
<evidence type="ECO:0000256" key="2">
    <source>
        <dbReference type="ARBA" id="ARBA00022679"/>
    </source>
</evidence>
<gene>
    <name evidence="5" type="ORF">S01H4_15319</name>
</gene>
<organism evidence="5">
    <name type="scientific">marine sediment metagenome</name>
    <dbReference type="NCBI Taxonomy" id="412755"/>
    <lineage>
        <taxon>unclassified sequences</taxon>
        <taxon>metagenomes</taxon>
        <taxon>ecological metagenomes</taxon>
    </lineage>
</organism>
<dbReference type="AlphaFoldDB" id="X1B983"/>
<keyword evidence="4" id="KW-0694">RNA-binding</keyword>
<dbReference type="Gene3D" id="3.40.50.150">
    <property type="entry name" value="Vaccinia Virus protein VP39"/>
    <property type="match status" value="1"/>
</dbReference>
<name>X1B983_9ZZZZ</name>
<sequence length="124" mass="13957">MSVLALSVQVYGQPDIFAYLPSAVFYPQPNVESAILRVDRYPEPQIPIGLLPIFFRLVKAGFSQKRKTLRNSLAGGMRWKPAQSEAILYQSGINSMRRAETLSLEEWGELADIVNKLEKNASMK</sequence>
<evidence type="ECO:0000256" key="1">
    <source>
        <dbReference type="ARBA" id="ARBA00022603"/>
    </source>
</evidence>
<keyword evidence="1" id="KW-0489">Methyltransferase</keyword>
<proteinExistence type="predicted"/>
<dbReference type="Gene3D" id="1.10.8.100">
    <property type="entry name" value="Ribosomal RNA adenine dimethylase-like, domain 2"/>
    <property type="match status" value="1"/>
</dbReference>
<dbReference type="InterPro" id="IPR023165">
    <property type="entry name" value="rRNA_Ade_diMease-like_C"/>
</dbReference>
<dbReference type="GO" id="GO:0000179">
    <property type="term" value="F:rRNA (adenine-N6,N6-)-dimethyltransferase activity"/>
    <property type="evidence" value="ECO:0007669"/>
    <property type="project" value="TreeGrafter"/>
</dbReference>
<accession>X1B983</accession>
<evidence type="ECO:0000313" key="5">
    <source>
        <dbReference type="EMBL" id="GAG68516.1"/>
    </source>
</evidence>
<dbReference type="EMBL" id="BART01006715">
    <property type="protein sequence ID" value="GAG68516.1"/>
    <property type="molecule type" value="Genomic_DNA"/>
</dbReference>
<dbReference type="GO" id="GO:0005829">
    <property type="term" value="C:cytosol"/>
    <property type="evidence" value="ECO:0007669"/>
    <property type="project" value="TreeGrafter"/>
</dbReference>
<comment type="caution">
    <text evidence="5">The sequence shown here is derived from an EMBL/GenBank/DDBJ whole genome shotgun (WGS) entry which is preliminary data.</text>
</comment>
<dbReference type="InterPro" id="IPR029063">
    <property type="entry name" value="SAM-dependent_MTases_sf"/>
</dbReference>
<keyword evidence="3" id="KW-0949">S-adenosyl-L-methionine</keyword>
<reference evidence="5" key="1">
    <citation type="journal article" date="2014" name="Front. Microbiol.">
        <title>High frequency of phylogenetically diverse reductive dehalogenase-homologous genes in deep subseafloor sedimentary metagenomes.</title>
        <authorList>
            <person name="Kawai M."/>
            <person name="Futagami T."/>
            <person name="Toyoda A."/>
            <person name="Takaki Y."/>
            <person name="Nishi S."/>
            <person name="Hori S."/>
            <person name="Arai W."/>
            <person name="Tsubouchi T."/>
            <person name="Morono Y."/>
            <person name="Uchiyama I."/>
            <person name="Ito T."/>
            <person name="Fujiyama A."/>
            <person name="Inagaki F."/>
            <person name="Takami H."/>
        </authorList>
    </citation>
    <scope>NUCLEOTIDE SEQUENCE</scope>
    <source>
        <strain evidence="5">Expedition CK06-06</strain>
    </source>
</reference>
<dbReference type="GO" id="GO:0003723">
    <property type="term" value="F:RNA binding"/>
    <property type="evidence" value="ECO:0007669"/>
    <property type="project" value="UniProtKB-KW"/>
</dbReference>
<keyword evidence="2" id="KW-0808">Transferase</keyword>
<dbReference type="PANTHER" id="PTHR11727:SF7">
    <property type="entry name" value="DIMETHYLADENOSINE TRANSFERASE-RELATED"/>
    <property type="match status" value="1"/>
</dbReference>